<feature type="region of interest" description="Disordered" evidence="1">
    <location>
        <begin position="1"/>
        <end position="34"/>
    </location>
</feature>
<evidence type="ECO:0000313" key="2">
    <source>
        <dbReference type="EMBL" id="ABD10673.1"/>
    </source>
</evidence>
<evidence type="ECO:0000313" key="3">
    <source>
        <dbReference type="Proteomes" id="UP000001937"/>
    </source>
</evidence>
<keyword evidence="3" id="KW-1185">Reference proteome</keyword>
<dbReference type="Proteomes" id="UP000001937">
    <property type="component" value="Chromosome"/>
</dbReference>
<proteinExistence type="predicted"/>
<feature type="compositionally biased region" description="Basic and acidic residues" evidence="1">
    <location>
        <begin position="194"/>
        <end position="203"/>
    </location>
</feature>
<dbReference type="AlphaFoldDB" id="Q2JDG9"/>
<feature type="compositionally biased region" description="Basic residues" evidence="1">
    <location>
        <begin position="356"/>
        <end position="371"/>
    </location>
</feature>
<dbReference type="EMBL" id="CP000249">
    <property type="protein sequence ID" value="ABD10673.1"/>
    <property type="molecule type" value="Genomic_DNA"/>
</dbReference>
<feature type="region of interest" description="Disordered" evidence="1">
    <location>
        <begin position="100"/>
        <end position="497"/>
    </location>
</feature>
<feature type="compositionally biased region" description="Basic and acidic residues" evidence="1">
    <location>
        <begin position="446"/>
        <end position="466"/>
    </location>
</feature>
<dbReference type="STRING" id="106370.Francci3_1296"/>
<name>Q2JDG9_FRACC</name>
<feature type="compositionally biased region" description="Basic and acidic residues" evidence="1">
    <location>
        <begin position="155"/>
        <end position="173"/>
    </location>
</feature>
<feature type="compositionally biased region" description="Basic and acidic residues" evidence="1">
    <location>
        <begin position="240"/>
        <end position="265"/>
    </location>
</feature>
<evidence type="ECO:0000256" key="1">
    <source>
        <dbReference type="SAM" id="MobiDB-lite"/>
    </source>
</evidence>
<accession>Q2JDG9</accession>
<dbReference type="KEGG" id="fra:Francci3_1296"/>
<gene>
    <name evidence="2" type="ordered locus">Francci3_1296</name>
</gene>
<reference evidence="2 3" key="1">
    <citation type="journal article" date="2007" name="Genome Res.">
        <title>Genome characteristics of facultatively symbiotic Frankia sp. strains reflect host range and host plant biogeography.</title>
        <authorList>
            <person name="Normand P."/>
            <person name="Lapierre P."/>
            <person name="Tisa L.S."/>
            <person name="Gogarten J.P."/>
            <person name="Alloisio N."/>
            <person name="Bagnarol E."/>
            <person name="Bassi C.A."/>
            <person name="Berry A.M."/>
            <person name="Bickhart D.M."/>
            <person name="Choisne N."/>
            <person name="Couloux A."/>
            <person name="Cournoyer B."/>
            <person name="Cruveiller S."/>
            <person name="Daubin V."/>
            <person name="Demange N."/>
            <person name="Francino M.P."/>
            <person name="Goltsman E."/>
            <person name="Huang Y."/>
            <person name="Kopp O.R."/>
            <person name="Labarre L."/>
            <person name="Lapidus A."/>
            <person name="Lavire C."/>
            <person name="Marechal J."/>
            <person name="Martinez M."/>
            <person name="Mastronunzio J.E."/>
            <person name="Mullin B.C."/>
            <person name="Niemann J."/>
            <person name="Pujic P."/>
            <person name="Rawnsley T."/>
            <person name="Rouy Z."/>
            <person name="Schenowitz C."/>
            <person name="Sellstedt A."/>
            <person name="Tavares F."/>
            <person name="Tomkins J.P."/>
            <person name="Vallenet D."/>
            <person name="Valverde C."/>
            <person name="Wall L.G."/>
            <person name="Wang Y."/>
            <person name="Medigue C."/>
            <person name="Benson D.R."/>
        </authorList>
    </citation>
    <scope>NUCLEOTIDE SEQUENCE [LARGE SCALE GENOMIC DNA]</scope>
    <source>
        <strain evidence="3">DSM 45818 / CECT 9043 / CcI3</strain>
    </source>
</reference>
<organism evidence="2 3">
    <name type="scientific">Frankia casuarinae (strain DSM 45818 / CECT 9043 / HFP020203 / CcI3)</name>
    <dbReference type="NCBI Taxonomy" id="106370"/>
    <lineage>
        <taxon>Bacteria</taxon>
        <taxon>Bacillati</taxon>
        <taxon>Actinomycetota</taxon>
        <taxon>Actinomycetes</taxon>
        <taxon>Frankiales</taxon>
        <taxon>Frankiaceae</taxon>
        <taxon>Frankia</taxon>
    </lineage>
</organism>
<dbReference type="HOGENOM" id="CLU_511676_0_0_11"/>
<protein>
    <submittedName>
        <fullName evidence="2">Uncharacterized protein</fullName>
    </submittedName>
</protein>
<sequence>MRRGDRPGRAGWEGCPRRPPSAAAVADDRDGRRGAVVRRGAPAAVRARPGGPALGGVHVRMPRRAAPGRCASGAWLRAGVVPSRPLVPAVDRDVVRAGVTGLAHPPAGHSADPSRRRAAGTRPGEPRPAAVDLRIPARPGPAGDARGHPVCHRGGARDRYPAARPERAVDPVRDLGGGPGPADSPGPVCLPGRRVPEGLRGECLRPAAHPARRPRDVRPAHRRRRSGPGQGRRGRGASADLRRPAVRRDPLRCRQRDEGGVRDQRVGSADRVLRRPRPASDAVDRRGRRHLRPRADSLQRLLPGPGTRPEPHHGRSVGGVHGADRAGPDAVRGRPRGGRPRGVTVGVPDLADARHRQSGHRRPAVSRHRSLPGHQRAVPGSRPDRRAPGGLARQTDQGHRLRVQTAVPLGERPDLLRGRCLPPGRPLSARGLASPAGRHGTTGRRFPTDRRGVGPDEGSTLHRDLRSALPPTGQLREQRGGPPRGVAHPAGRAVPDGTLRLRWRPARNEGKKSCLWTPVMFFTEPRSRSPVP</sequence>